<name>A0A1Y3BA20_EURMA</name>
<reference evidence="1 2" key="1">
    <citation type="submission" date="2017-03" db="EMBL/GenBank/DDBJ databases">
        <title>Genome Survey of Euroglyphus maynei.</title>
        <authorList>
            <person name="Arlian L.G."/>
            <person name="Morgan M.S."/>
            <person name="Rider S.D."/>
        </authorList>
    </citation>
    <scope>NUCLEOTIDE SEQUENCE [LARGE SCALE GENOMIC DNA]</scope>
    <source>
        <strain evidence="1">Arlian Lab</strain>
        <tissue evidence="1">Whole body</tissue>
    </source>
</reference>
<accession>A0A1Y3BA20</accession>
<evidence type="ECO:0000313" key="2">
    <source>
        <dbReference type="Proteomes" id="UP000194236"/>
    </source>
</evidence>
<dbReference type="EMBL" id="MUJZ01039135">
    <property type="protein sequence ID" value="OTF76085.1"/>
    <property type="molecule type" value="Genomic_DNA"/>
</dbReference>
<dbReference type="AlphaFoldDB" id="A0A1Y3BA20"/>
<proteinExistence type="predicted"/>
<comment type="caution">
    <text evidence="1">The sequence shown here is derived from an EMBL/GenBank/DDBJ whole genome shotgun (WGS) entry which is preliminary data.</text>
</comment>
<protein>
    <recommendedName>
        <fullName evidence="3">Nuclease HARBI1-like protein</fullName>
    </recommendedName>
</protein>
<gene>
    <name evidence="1" type="ORF">BLA29_004663</name>
</gene>
<sequence>MPISDDLRFVLENSEILDEDELALLAYYFSQRSAIPRQRRHWMQPMFASREEGEFRKLYPLLRENTDVGKERFFDCLRMAPTTFDYILDKVKYRLEQHSSFRESFSPEEKLFTTLRFLSHGASYRSLEFNLRLSHQSISRIVNDTCQAIWDVLLMPTVVSQWSASDRVADRLTAASFLIRS</sequence>
<dbReference type="Proteomes" id="UP000194236">
    <property type="component" value="Unassembled WGS sequence"/>
</dbReference>
<evidence type="ECO:0008006" key="3">
    <source>
        <dbReference type="Google" id="ProtNLM"/>
    </source>
</evidence>
<keyword evidence="2" id="KW-1185">Reference proteome</keyword>
<organism evidence="1 2">
    <name type="scientific">Euroglyphus maynei</name>
    <name type="common">Mayne's house dust mite</name>
    <dbReference type="NCBI Taxonomy" id="6958"/>
    <lineage>
        <taxon>Eukaryota</taxon>
        <taxon>Metazoa</taxon>
        <taxon>Ecdysozoa</taxon>
        <taxon>Arthropoda</taxon>
        <taxon>Chelicerata</taxon>
        <taxon>Arachnida</taxon>
        <taxon>Acari</taxon>
        <taxon>Acariformes</taxon>
        <taxon>Sarcoptiformes</taxon>
        <taxon>Astigmata</taxon>
        <taxon>Psoroptidia</taxon>
        <taxon>Analgoidea</taxon>
        <taxon>Pyroglyphidae</taxon>
        <taxon>Pyroglyphinae</taxon>
        <taxon>Euroglyphus</taxon>
    </lineage>
</organism>
<dbReference type="OrthoDB" id="6500114at2759"/>
<evidence type="ECO:0000313" key="1">
    <source>
        <dbReference type="EMBL" id="OTF76085.1"/>
    </source>
</evidence>